<feature type="transmembrane region" description="Helical" evidence="6">
    <location>
        <begin position="85"/>
        <end position="103"/>
    </location>
</feature>
<dbReference type="HOGENOM" id="CLU_092567_0_0_1"/>
<keyword evidence="2" id="KW-0813">Transport</keyword>
<dbReference type="AlphaFoldDB" id="R7V0C1"/>
<reference evidence="8 10" key="2">
    <citation type="journal article" date="2013" name="Nature">
        <title>Insights into bilaterian evolution from three spiralian genomes.</title>
        <authorList>
            <person name="Simakov O."/>
            <person name="Marletaz F."/>
            <person name="Cho S.J."/>
            <person name="Edsinger-Gonzales E."/>
            <person name="Havlak P."/>
            <person name="Hellsten U."/>
            <person name="Kuo D.H."/>
            <person name="Larsson T."/>
            <person name="Lv J."/>
            <person name="Arendt D."/>
            <person name="Savage R."/>
            <person name="Osoegawa K."/>
            <person name="de Jong P."/>
            <person name="Grimwood J."/>
            <person name="Chapman J.A."/>
            <person name="Shapiro H."/>
            <person name="Aerts A."/>
            <person name="Otillar R.P."/>
            <person name="Terry A.Y."/>
            <person name="Boore J.L."/>
            <person name="Grigoriev I.V."/>
            <person name="Lindberg D.R."/>
            <person name="Seaver E.C."/>
            <person name="Weisblat D.A."/>
            <person name="Putnam N.H."/>
            <person name="Rokhsar D.S."/>
        </authorList>
    </citation>
    <scope>NUCLEOTIDE SEQUENCE</scope>
    <source>
        <strain evidence="8 10">I ESC-2004</strain>
    </source>
</reference>
<evidence type="ECO:0000313" key="8">
    <source>
        <dbReference type="EMBL" id="ELU09111.1"/>
    </source>
</evidence>
<accession>R7V0C1</accession>
<dbReference type="EnsemblMetazoa" id="CapteT188770">
    <property type="protein sequence ID" value="CapteP188770"/>
    <property type="gene ID" value="CapteG188770"/>
</dbReference>
<comment type="subcellular location">
    <subcellularLocation>
        <location evidence="1">Membrane</location>
        <topology evidence="1">Multi-pass membrane protein</topology>
    </subcellularLocation>
</comment>
<dbReference type="GO" id="GO:0140359">
    <property type="term" value="F:ABC-type transporter activity"/>
    <property type="evidence" value="ECO:0007669"/>
    <property type="project" value="InterPro"/>
</dbReference>
<dbReference type="EMBL" id="AMQN01021371">
    <property type="status" value="NOT_ANNOTATED_CDS"/>
    <property type="molecule type" value="Genomic_DNA"/>
</dbReference>
<evidence type="ECO:0000313" key="10">
    <source>
        <dbReference type="Proteomes" id="UP000014760"/>
    </source>
</evidence>
<feature type="transmembrane region" description="Helical" evidence="6">
    <location>
        <begin position="34"/>
        <end position="56"/>
    </location>
</feature>
<keyword evidence="10" id="KW-1185">Reference proteome</keyword>
<gene>
    <name evidence="8" type="ORF">CAPTEDRAFT_188770</name>
</gene>
<dbReference type="PANTHER" id="PTHR48041:SF91">
    <property type="entry name" value="ABC TRANSPORTER G FAMILY MEMBER 28"/>
    <property type="match status" value="1"/>
</dbReference>
<keyword evidence="5 6" id="KW-0472">Membrane</keyword>
<evidence type="ECO:0000256" key="5">
    <source>
        <dbReference type="ARBA" id="ARBA00023136"/>
    </source>
</evidence>
<evidence type="ECO:0000256" key="1">
    <source>
        <dbReference type="ARBA" id="ARBA00004141"/>
    </source>
</evidence>
<evidence type="ECO:0000313" key="9">
    <source>
        <dbReference type="EnsemblMetazoa" id="CapteP188770"/>
    </source>
</evidence>
<dbReference type="Proteomes" id="UP000014760">
    <property type="component" value="Unassembled WGS sequence"/>
</dbReference>
<sequence length="263" mass="29734">MEQRYHVFQISGLIISFVYYQLTYDQSGIRNFAGAILLLIVQVSFNTCFTMAMGFISDNLVFLKEHGDGTYSVLPYYMAKVLSDLPPMIAGCCVYSTITYWVIGFFPDAYTFILFTLGVNALMCAIIAIGHMCSAIFPDAQTCLTVCPIFLGTFILFAGYLVQEETILPVFYPLMYMSPYRYAYAALTILQWRDVPFISCTDVRSGNDTDISGCLHNGNQVLEEAGYDPDSLSYLFCFVVGFFFLFEAIGCLAMWRRVSKRKK</sequence>
<evidence type="ECO:0000256" key="3">
    <source>
        <dbReference type="ARBA" id="ARBA00022692"/>
    </source>
</evidence>
<dbReference type="InterPro" id="IPR013525">
    <property type="entry name" value="ABC2_TM"/>
</dbReference>
<dbReference type="OMA" id="CALTICE"/>
<evidence type="ECO:0000256" key="4">
    <source>
        <dbReference type="ARBA" id="ARBA00022989"/>
    </source>
</evidence>
<proteinExistence type="predicted"/>
<evidence type="ECO:0000256" key="2">
    <source>
        <dbReference type="ARBA" id="ARBA00022448"/>
    </source>
</evidence>
<name>R7V0C1_CAPTE</name>
<dbReference type="InterPro" id="IPR050352">
    <property type="entry name" value="ABCG_transporters"/>
</dbReference>
<feature type="domain" description="ABC-2 type transporter transmembrane" evidence="7">
    <location>
        <begin position="10"/>
        <end position="191"/>
    </location>
</feature>
<dbReference type="GO" id="GO:0016020">
    <property type="term" value="C:membrane"/>
    <property type="evidence" value="ECO:0007669"/>
    <property type="project" value="UniProtKB-SubCell"/>
</dbReference>
<feature type="transmembrane region" description="Helical" evidence="6">
    <location>
        <begin position="109"/>
        <end position="130"/>
    </location>
</feature>
<organism evidence="8">
    <name type="scientific">Capitella teleta</name>
    <name type="common">Polychaete worm</name>
    <dbReference type="NCBI Taxonomy" id="283909"/>
    <lineage>
        <taxon>Eukaryota</taxon>
        <taxon>Metazoa</taxon>
        <taxon>Spiralia</taxon>
        <taxon>Lophotrochozoa</taxon>
        <taxon>Annelida</taxon>
        <taxon>Polychaeta</taxon>
        <taxon>Sedentaria</taxon>
        <taxon>Scolecida</taxon>
        <taxon>Capitellidae</taxon>
        <taxon>Capitella</taxon>
    </lineage>
</organism>
<feature type="transmembrane region" description="Helical" evidence="6">
    <location>
        <begin position="5"/>
        <end position="22"/>
    </location>
</feature>
<dbReference type="OrthoDB" id="66620at2759"/>
<dbReference type="PANTHER" id="PTHR48041">
    <property type="entry name" value="ABC TRANSPORTER G FAMILY MEMBER 28"/>
    <property type="match status" value="1"/>
</dbReference>
<keyword evidence="4 6" id="KW-1133">Transmembrane helix</keyword>
<reference evidence="9" key="3">
    <citation type="submission" date="2015-06" db="UniProtKB">
        <authorList>
            <consortium name="EnsemblMetazoa"/>
        </authorList>
    </citation>
    <scope>IDENTIFICATION</scope>
</reference>
<feature type="transmembrane region" description="Helical" evidence="6">
    <location>
        <begin position="142"/>
        <end position="162"/>
    </location>
</feature>
<protein>
    <recommendedName>
        <fullName evidence="7">ABC-2 type transporter transmembrane domain-containing protein</fullName>
    </recommendedName>
</protein>
<dbReference type="STRING" id="283909.R7V0C1"/>
<dbReference type="EMBL" id="KB298507">
    <property type="protein sequence ID" value="ELU09111.1"/>
    <property type="molecule type" value="Genomic_DNA"/>
</dbReference>
<keyword evidence="3 6" id="KW-0812">Transmembrane</keyword>
<reference evidence="10" key="1">
    <citation type="submission" date="2012-12" db="EMBL/GenBank/DDBJ databases">
        <authorList>
            <person name="Hellsten U."/>
            <person name="Grimwood J."/>
            <person name="Chapman J.A."/>
            <person name="Shapiro H."/>
            <person name="Aerts A."/>
            <person name="Otillar R.P."/>
            <person name="Terry A.Y."/>
            <person name="Boore J.L."/>
            <person name="Simakov O."/>
            <person name="Marletaz F."/>
            <person name="Cho S.-J."/>
            <person name="Edsinger-Gonzales E."/>
            <person name="Havlak P."/>
            <person name="Kuo D.-H."/>
            <person name="Larsson T."/>
            <person name="Lv J."/>
            <person name="Arendt D."/>
            <person name="Savage R."/>
            <person name="Osoegawa K."/>
            <person name="de Jong P."/>
            <person name="Lindberg D.R."/>
            <person name="Seaver E.C."/>
            <person name="Weisblat D.A."/>
            <person name="Putnam N.H."/>
            <person name="Grigoriev I.V."/>
            <person name="Rokhsar D.S."/>
        </authorList>
    </citation>
    <scope>NUCLEOTIDE SEQUENCE</scope>
    <source>
        <strain evidence="10">I ESC-2004</strain>
    </source>
</reference>
<dbReference type="Pfam" id="PF01061">
    <property type="entry name" value="ABC2_membrane"/>
    <property type="match status" value="1"/>
</dbReference>
<evidence type="ECO:0000256" key="6">
    <source>
        <dbReference type="SAM" id="Phobius"/>
    </source>
</evidence>
<feature type="transmembrane region" description="Helical" evidence="6">
    <location>
        <begin position="232"/>
        <end position="255"/>
    </location>
</feature>
<evidence type="ECO:0000259" key="7">
    <source>
        <dbReference type="Pfam" id="PF01061"/>
    </source>
</evidence>